<feature type="domain" description="ABC transporter" evidence="6">
    <location>
        <begin position="25"/>
        <end position="259"/>
    </location>
</feature>
<keyword evidence="8" id="KW-1185">Reference proteome</keyword>
<dbReference type="InterPro" id="IPR003439">
    <property type="entry name" value="ABC_transporter-like_ATP-bd"/>
</dbReference>
<sequence length="265" mass="28308">MTDQDVSSTSSLTPPHHPGQAAKAVQVTDLSVELGGRLVLRGVDLQIRQGEVVAVLGTNGSGKSTLIRTMVGLLPPARGEVQLFGTAVPRFREWRRVGYVPQRITAAGGVPATVQEVVSSGLLSKRRLFSPLKAADRAAIEGALEIVDMADRRKDAVAELSGGQQQRVLIARALVSDPDLLVLDEPTAGVDLVSQGIFTEAIRERVARGTTVVMVSHDLGPMDALIDRSVVLRRGRIVYDGAPHVSQTHAHVHPHSADDEPGWLS</sequence>
<evidence type="ECO:0000256" key="5">
    <source>
        <dbReference type="SAM" id="MobiDB-lite"/>
    </source>
</evidence>
<evidence type="ECO:0000256" key="2">
    <source>
        <dbReference type="ARBA" id="ARBA00022448"/>
    </source>
</evidence>
<dbReference type="SUPFAM" id="SSF52540">
    <property type="entry name" value="P-loop containing nucleoside triphosphate hydrolases"/>
    <property type="match status" value="1"/>
</dbReference>
<dbReference type="PROSITE" id="PS50893">
    <property type="entry name" value="ABC_TRANSPORTER_2"/>
    <property type="match status" value="1"/>
</dbReference>
<evidence type="ECO:0000313" key="7">
    <source>
        <dbReference type="EMBL" id="GAA1661851.1"/>
    </source>
</evidence>
<dbReference type="InterPro" id="IPR003593">
    <property type="entry name" value="AAA+_ATPase"/>
</dbReference>
<keyword evidence="2" id="KW-0813">Transport</keyword>
<dbReference type="RefSeq" id="WP_344116736.1">
    <property type="nucleotide sequence ID" value="NZ_BAAANE010000017.1"/>
</dbReference>
<dbReference type="Gene3D" id="3.40.50.300">
    <property type="entry name" value="P-loop containing nucleotide triphosphate hydrolases"/>
    <property type="match status" value="1"/>
</dbReference>
<dbReference type="PROSITE" id="PS00211">
    <property type="entry name" value="ABC_TRANSPORTER_1"/>
    <property type="match status" value="1"/>
</dbReference>
<evidence type="ECO:0000256" key="4">
    <source>
        <dbReference type="ARBA" id="ARBA00022840"/>
    </source>
</evidence>
<accession>A0ABP4RZB9</accession>
<keyword evidence="3" id="KW-0547">Nucleotide-binding</keyword>
<dbReference type="InterPro" id="IPR017871">
    <property type="entry name" value="ABC_transporter-like_CS"/>
</dbReference>
<comment type="caution">
    <text evidence="7">The sequence shown here is derived from an EMBL/GenBank/DDBJ whole genome shotgun (WGS) entry which is preliminary data.</text>
</comment>
<dbReference type="GO" id="GO:0005524">
    <property type="term" value="F:ATP binding"/>
    <property type="evidence" value="ECO:0007669"/>
    <property type="project" value="UniProtKB-KW"/>
</dbReference>
<organism evidence="7 8">
    <name type="scientific">Kribbella alba</name>
    <dbReference type="NCBI Taxonomy" id="190197"/>
    <lineage>
        <taxon>Bacteria</taxon>
        <taxon>Bacillati</taxon>
        <taxon>Actinomycetota</taxon>
        <taxon>Actinomycetes</taxon>
        <taxon>Propionibacteriales</taxon>
        <taxon>Kribbellaceae</taxon>
        <taxon>Kribbella</taxon>
    </lineage>
</organism>
<keyword evidence="4 7" id="KW-0067">ATP-binding</keyword>
<comment type="similarity">
    <text evidence="1">Belongs to the ABC transporter superfamily.</text>
</comment>
<dbReference type="Proteomes" id="UP001501319">
    <property type="component" value="Unassembled WGS sequence"/>
</dbReference>
<evidence type="ECO:0000259" key="6">
    <source>
        <dbReference type="PROSITE" id="PS50893"/>
    </source>
</evidence>
<evidence type="ECO:0000313" key="8">
    <source>
        <dbReference type="Proteomes" id="UP001501319"/>
    </source>
</evidence>
<reference evidence="8" key="1">
    <citation type="journal article" date="2019" name="Int. J. Syst. Evol. Microbiol.">
        <title>The Global Catalogue of Microorganisms (GCM) 10K type strain sequencing project: providing services to taxonomists for standard genome sequencing and annotation.</title>
        <authorList>
            <consortium name="The Broad Institute Genomics Platform"/>
            <consortium name="The Broad Institute Genome Sequencing Center for Infectious Disease"/>
            <person name="Wu L."/>
            <person name="Ma J."/>
        </authorList>
    </citation>
    <scope>NUCLEOTIDE SEQUENCE [LARGE SCALE GENOMIC DNA]</scope>
    <source>
        <strain evidence="8">JCM 14306</strain>
    </source>
</reference>
<feature type="region of interest" description="Disordered" evidence="5">
    <location>
        <begin position="1"/>
        <end position="24"/>
    </location>
</feature>
<dbReference type="InterPro" id="IPR027417">
    <property type="entry name" value="P-loop_NTPase"/>
</dbReference>
<dbReference type="EMBL" id="BAAANE010000017">
    <property type="protein sequence ID" value="GAA1661851.1"/>
    <property type="molecule type" value="Genomic_DNA"/>
</dbReference>
<dbReference type="PANTHER" id="PTHR42734:SF17">
    <property type="entry name" value="METAL TRANSPORT SYSTEM ATP-BINDING PROTEIN TM_0124-RELATED"/>
    <property type="match status" value="1"/>
</dbReference>
<gene>
    <name evidence="7" type="ORF">GCM10009744_64490</name>
</gene>
<dbReference type="CDD" id="cd03235">
    <property type="entry name" value="ABC_Metallic_Cations"/>
    <property type="match status" value="1"/>
</dbReference>
<dbReference type="Pfam" id="PF00005">
    <property type="entry name" value="ABC_tran"/>
    <property type="match status" value="1"/>
</dbReference>
<evidence type="ECO:0000256" key="1">
    <source>
        <dbReference type="ARBA" id="ARBA00005417"/>
    </source>
</evidence>
<name>A0ABP4RZB9_9ACTN</name>
<dbReference type="SMART" id="SM00382">
    <property type="entry name" value="AAA"/>
    <property type="match status" value="1"/>
</dbReference>
<dbReference type="PANTHER" id="PTHR42734">
    <property type="entry name" value="METAL TRANSPORT SYSTEM ATP-BINDING PROTEIN TM_0124-RELATED"/>
    <property type="match status" value="1"/>
</dbReference>
<evidence type="ECO:0000256" key="3">
    <source>
        <dbReference type="ARBA" id="ARBA00022741"/>
    </source>
</evidence>
<dbReference type="InterPro" id="IPR050153">
    <property type="entry name" value="Metal_Ion_Import_ABC"/>
</dbReference>
<proteinExistence type="inferred from homology"/>
<protein>
    <submittedName>
        <fullName evidence="7">Metal ABC transporter ATP-binding protein</fullName>
    </submittedName>
</protein>